<feature type="transmembrane region" description="Helical" evidence="2">
    <location>
        <begin position="66"/>
        <end position="86"/>
    </location>
</feature>
<feature type="region of interest" description="Disordered" evidence="1">
    <location>
        <begin position="23"/>
        <end position="44"/>
    </location>
</feature>
<accession>A0A914GPA7</accession>
<evidence type="ECO:0000256" key="1">
    <source>
        <dbReference type="SAM" id="MobiDB-lite"/>
    </source>
</evidence>
<evidence type="ECO:0000256" key="2">
    <source>
        <dbReference type="SAM" id="Phobius"/>
    </source>
</evidence>
<keyword evidence="2" id="KW-1133">Transmembrane helix</keyword>
<organism evidence="3 4">
    <name type="scientific">Globodera rostochiensis</name>
    <name type="common">Golden nematode worm</name>
    <name type="synonym">Heterodera rostochiensis</name>
    <dbReference type="NCBI Taxonomy" id="31243"/>
    <lineage>
        <taxon>Eukaryota</taxon>
        <taxon>Metazoa</taxon>
        <taxon>Ecdysozoa</taxon>
        <taxon>Nematoda</taxon>
        <taxon>Chromadorea</taxon>
        <taxon>Rhabditida</taxon>
        <taxon>Tylenchina</taxon>
        <taxon>Tylenchomorpha</taxon>
        <taxon>Tylenchoidea</taxon>
        <taxon>Heteroderidae</taxon>
        <taxon>Heteroderinae</taxon>
        <taxon>Globodera</taxon>
    </lineage>
</organism>
<dbReference type="Proteomes" id="UP000887572">
    <property type="component" value="Unplaced"/>
</dbReference>
<protein>
    <submittedName>
        <fullName evidence="4">Uncharacterized protein</fullName>
    </submittedName>
</protein>
<sequence>MNSSSKQASSSSNLICRSSNRRRALASSAARPAPSSTLQTVDDVISRSSSSVSSSRMMKKSTSLQLIFVVGLLLHCSVSMSSGRLVGHHHSQHFQQLLDSNTEVISMLDGDVLLEPSSIKTTDSDDAICAKSSDRQATIVRSMSKTTGQPVLLLPQQHFKVAYCEPQQSTTGNGGSGESESCATGSNCATIYRWAKAKVHPPKGVTQFLNFGTKFEIGDDVLVPMDCLCVLSWAQTFRGKGPIVLG</sequence>
<name>A0A914GPA7_GLORO</name>
<feature type="compositionally biased region" description="Low complexity" evidence="1">
    <location>
        <begin position="25"/>
        <end position="36"/>
    </location>
</feature>
<keyword evidence="2" id="KW-0812">Transmembrane</keyword>
<dbReference type="AlphaFoldDB" id="A0A914GPA7"/>
<keyword evidence="3" id="KW-1185">Reference proteome</keyword>
<reference evidence="4" key="1">
    <citation type="submission" date="2022-11" db="UniProtKB">
        <authorList>
            <consortium name="WormBaseParasite"/>
        </authorList>
    </citation>
    <scope>IDENTIFICATION</scope>
</reference>
<dbReference type="WBParaSite" id="Gr19_v10_g10170.t1">
    <property type="protein sequence ID" value="Gr19_v10_g10170.t1"/>
    <property type="gene ID" value="Gr19_v10_g10170"/>
</dbReference>
<proteinExistence type="predicted"/>
<evidence type="ECO:0000313" key="3">
    <source>
        <dbReference type="Proteomes" id="UP000887572"/>
    </source>
</evidence>
<keyword evidence="2" id="KW-0472">Membrane</keyword>
<evidence type="ECO:0000313" key="4">
    <source>
        <dbReference type="WBParaSite" id="Gr19_v10_g10170.t1"/>
    </source>
</evidence>